<evidence type="ECO:0000313" key="3">
    <source>
        <dbReference type="Proteomes" id="UP000006854"/>
    </source>
</evidence>
<dbReference type="GeneID" id="51862677"/>
<gene>
    <name evidence="2" type="ordered locus">SVEN_2104</name>
</gene>
<sequence>MTQPEPTQTRHTVDDDLAWTREQLLAAQQEATDAVTRAEKAERAVDHLADRYRGAEAARDTWAAEAATQNLRAERAEAERDRYRFCWNSARDRAQALGEGVLRHVANRDPWKRQALEQQQRAERAEAALDAVRAVLADWEGSDISYSNFASAIRAAIDAHTTGPTTT</sequence>
<evidence type="ECO:0000256" key="1">
    <source>
        <dbReference type="SAM" id="Coils"/>
    </source>
</evidence>
<dbReference type="EMBL" id="FR845719">
    <property type="protein sequence ID" value="CCA55390.1"/>
    <property type="molecule type" value="Genomic_DNA"/>
</dbReference>
<evidence type="ECO:0000313" key="2">
    <source>
        <dbReference type="EMBL" id="CCA55390.1"/>
    </source>
</evidence>
<dbReference type="KEGG" id="sve:SVEN_2104"/>
<dbReference type="PATRIC" id="fig|953739.5.peg.4265"/>
<dbReference type="AlphaFoldDB" id="F2RL01"/>
<dbReference type="eggNOG" id="ENOG50313FF">
    <property type="taxonomic scope" value="Bacteria"/>
</dbReference>
<feature type="coiled-coil region" evidence="1">
    <location>
        <begin position="24"/>
        <end position="58"/>
    </location>
</feature>
<dbReference type="STRING" id="953739.SVEN_2104"/>
<name>F2RL01_STRVP</name>
<dbReference type="RefSeq" id="WP_015033308.1">
    <property type="nucleotide sequence ID" value="NC_018750.1"/>
</dbReference>
<dbReference type="HOGENOM" id="CLU_1593691_0_0_11"/>
<protein>
    <submittedName>
        <fullName evidence="2">Uncharacterized protein</fullName>
    </submittedName>
</protein>
<reference evidence="2 3" key="1">
    <citation type="journal article" date="2011" name="BMC Genomics">
        <title>Genome-wide analysis of the role of GlnR in Streptomyces venezuelae provides new insights into global nitrogen regulation in actinomycetes.</title>
        <authorList>
            <person name="Pullan S.T."/>
            <person name="Bibb M.J."/>
            <person name="Merrick M."/>
        </authorList>
    </citation>
    <scope>NUCLEOTIDE SEQUENCE [LARGE SCALE GENOMIC DNA]</scope>
    <source>
        <strain evidence="2">ATCC 10712</strain>
    </source>
</reference>
<keyword evidence="1" id="KW-0175">Coiled coil</keyword>
<dbReference type="Proteomes" id="UP000006854">
    <property type="component" value="Chromosome"/>
</dbReference>
<keyword evidence="3" id="KW-1185">Reference proteome</keyword>
<proteinExistence type="predicted"/>
<organism evidence="2 3">
    <name type="scientific">Streptomyces venezuelae (strain ATCC 10712 / CBS 650.69 / DSM 40230 / JCM 4526 / NBRC 13096 / PD 04745)</name>
    <dbReference type="NCBI Taxonomy" id="953739"/>
    <lineage>
        <taxon>Bacteria</taxon>
        <taxon>Bacillati</taxon>
        <taxon>Actinomycetota</taxon>
        <taxon>Actinomycetes</taxon>
        <taxon>Kitasatosporales</taxon>
        <taxon>Streptomycetaceae</taxon>
        <taxon>Streptomyces</taxon>
    </lineage>
</organism>
<accession>F2RL01</accession>